<evidence type="ECO:0000313" key="2">
    <source>
        <dbReference type="EMBL" id="OJA15785.1"/>
    </source>
</evidence>
<accession>A0A1J8QQN8</accession>
<organism evidence="2 3">
    <name type="scientific">Rhizopogon vesiculosus</name>
    <dbReference type="NCBI Taxonomy" id="180088"/>
    <lineage>
        <taxon>Eukaryota</taxon>
        <taxon>Fungi</taxon>
        <taxon>Dikarya</taxon>
        <taxon>Basidiomycota</taxon>
        <taxon>Agaricomycotina</taxon>
        <taxon>Agaricomycetes</taxon>
        <taxon>Agaricomycetidae</taxon>
        <taxon>Boletales</taxon>
        <taxon>Suillineae</taxon>
        <taxon>Rhizopogonaceae</taxon>
        <taxon>Rhizopogon</taxon>
    </lineage>
</organism>
<comment type="caution">
    <text evidence="2">The sequence shown here is derived from an EMBL/GenBank/DDBJ whole genome shotgun (WGS) entry which is preliminary data.</text>
</comment>
<evidence type="ECO:0000313" key="3">
    <source>
        <dbReference type="Proteomes" id="UP000183567"/>
    </source>
</evidence>
<dbReference type="Proteomes" id="UP000183567">
    <property type="component" value="Unassembled WGS sequence"/>
</dbReference>
<feature type="region of interest" description="Disordered" evidence="1">
    <location>
        <begin position="37"/>
        <end position="61"/>
    </location>
</feature>
<dbReference type="EMBL" id="LVVM01002885">
    <property type="protein sequence ID" value="OJA15785.1"/>
    <property type="molecule type" value="Genomic_DNA"/>
</dbReference>
<proteinExistence type="predicted"/>
<feature type="region of interest" description="Disordered" evidence="1">
    <location>
        <begin position="1"/>
        <end position="20"/>
    </location>
</feature>
<dbReference type="AlphaFoldDB" id="A0A1J8QQN8"/>
<evidence type="ECO:0000256" key="1">
    <source>
        <dbReference type="SAM" id="MobiDB-lite"/>
    </source>
</evidence>
<protein>
    <submittedName>
        <fullName evidence="2">Uncharacterized protein</fullName>
    </submittedName>
</protein>
<keyword evidence="3" id="KW-1185">Reference proteome</keyword>
<reference evidence="2 3" key="1">
    <citation type="submission" date="2016-03" db="EMBL/GenBank/DDBJ databases">
        <title>Comparative genomics of the ectomycorrhizal sister species Rhizopogon vinicolor and Rhizopogon vesiculosus (Basidiomycota: Boletales) reveals a divergence of the mating type B locus.</title>
        <authorList>
            <person name="Mujic A.B."/>
            <person name="Kuo A."/>
            <person name="Tritt A."/>
            <person name="Lipzen A."/>
            <person name="Chen C."/>
            <person name="Johnson J."/>
            <person name="Sharma A."/>
            <person name="Barry K."/>
            <person name="Grigoriev I.V."/>
            <person name="Spatafora J.W."/>
        </authorList>
    </citation>
    <scope>NUCLEOTIDE SEQUENCE [LARGE SCALE GENOMIC DNA]</scope>
    <source>
        <strain evidence="2 3">AM-OR11-056</strain>
    </source>
</reference>
<feature type="compositionally biased region" description="Polar residues" evidence="1">
    <location>
        <begin position="43"/>
        <end position="55"/>
    </location>
</feature>
<sequence>MTQQLPFYDPSDPRTFPTSSLSGAILTASSTIDNVHKRPTIPSYVNSQQLRSSGYSGAPEI</sequence>
<gene>
    <name evidence="2" type="ORF">AZE42_10336</name>
</gene>
<name>A0A1J8QQN8_9AGAM</name>